<dbReference type="Gene3D" id="3.30.70.1230">
    <property type="entry name" value="Nucleotide cyclase"/>
    <property type="match status" value="1"/>
</dbReference>
<dbReference type="SMART" id="SM00862">
    <property type="entry name" value="Trans_reg_C"/>
    <property type="match status" value="1"/>
</dbReference>
<dbReference type="SUPFAM" id="SSF48452">
    <property type="entry name" value="TPR-like"/>
    <property type="match status" value="1"/>
</dbReference>
<dbReference type="SUPFAM" id="SSF52540">
    <property type="entry name" value="P-loop containing nucleoside triphosphate hydrolases"/>
    <property type="match status" value="1"/>
</dbReference>
<dbReference type="PROSITE" id="PS51755">
    <property type="entry name" value="OMPR_PHOB"/>
    <property type="match status" value="1"/>
</dbReference>
<dbReference type="Gene3D" id="1.25.40.10">
    <property type="entry name" value="Tetratricopeptide repeat domain"/>
    <property type="match status" value="1"/>
</dbReference>
<evidence type="ECO:0000313" key="8">
    <source>
        <dbReference type="EMBL" id="ATE54641.1"/>
    </source>
</evidence>
<dbReference type="InterPro" id="IPR001867">
    <property type="entry name" value="OmpR/PhoB-type_DNA-bd"/>
</dbReference>
<sequence>MAGGTVPTVQSGTVPAQRREATRSNHAPWRPVMRFQLLGPLEVVDRSRPVALGGTKQRAALGYLLLHPNSVVPTSSLLKALWPQDMPPTGRKMLQNAVAALRGVLTAAGDAPGAPALLTHTPGYLLRVDPEDVDLSRFRRLVHAGRADLAAGSWQRAARTLRDAIGLWRGPLLADLVEQGVDWPELAAVRNTRLAALEDCVEAEFASGRYGEMIYELERWVEAEPLRERLCGQLMRALYHCGRQADALGVYRRTRARLVDELGLDPGRELRELERAILNQEVPHRLPARREAAPAARSGATEGGGPVAAPPVAAPPAGIVPQRQAPPAPAPAPVALAPLPPASAPTAELKHVSVLMVLTRFEHDVAAAPPEEVDDALSDVATAVREEVERAGGVVTAKAASLIVALFGSTRSGEDDATRAVRAALAVRDRLAHGPRGAGPAALGVTAAVATGHALVRRHPGRAPEVGGGVLDRCMRLLAHVSPGEVRVCEETRGASEGAIGYDGPHDPVRGSWATGARQGAGGPPATPPLVDRDRELALLRGLLEQVGRRSRTHLVTVLGEPGIGKSRLVDEFQRVAETSATVVVRCPRLGGGGDLAPLADALAPRMGIGPADPVGLVAAKLAAAARGSGGAGERADRVLASLRVLFGLDVPDVLPDGSFAAWRHVLEDLGGADPLVLVLEDLHWAGEALLDFVDHLTAEATSSPLLVVVTARPELFDRRPAWGGGKAEASTITLDPLADQDVERLLTALCVRRGPATDEASAAYRAVIAHIGGNPLFAVEYARVLADAGPSSGGGGQSPPLPPLVRRVVAARIDSLPADAKAVLLDAAVLGEDLCEEGVRALGGGAVPDVARALEHLERREVLRRDRDAERATAYAFRSPLVRDVAYLTIPQHARAEKHRRAADWLERVPGHDALRLVHHGLRSGGCRPTEPSPVLPQPRQHAR</sequence>
<keyword evidence="9" id="KW-1185">Reference proteome</keyword>
<evidence type="ECO:0000259" key="7">
    <source>
        <dbReference type="PROSITE" id="PS51755"/>
    </source>
</evidence>
<dbReference type="SUPFAM" id="SSF46894">
    <property type="entry name" value="C-terminal effector domain of the bipartite response regulators"/>
    <property type="match status" value="1"/>
</dbReference>
<feature type="region of interest" description="Disordered" evidence="6">
    <location>
        <begin position="284"/>
        <end position="332"/>
    </location>
</feature>
<dbReference type="InterPro" id="IPR029787">
    <property type="entry name" value="Nucleotide_cyclase"/>
</dbReference>
<evidence type="ECO:0000256" key="3">
    <source>
        <dbReference type="ARBA" id="ARBA00023125"/>
    </source>
</evidence>
<dbReference type="Pfam" id="PF13191">
    <property type="entry name" value="AAA_16"/>
    <property type="match status" value="1"/>
</dbReference>
<proteinExistence type="inferred from homology"/>
<dbReference type="InterPro" id="IPR005158">
    <property type="entry name" value="BTAD"/>
</dbReference>
<dbReference type="GO" id="GO:0000160">
    <property type="term" value="P:phosphorelay signal transduction system"/>
    <property type="evidence" value="ECO:0007669"/>
    <property type="project" value="InterPro"/>
</dbReference>
<dbReference type="Proteomes" id="UP000218505">
    <property type="component" value="Chromosome"/>
</dbReference>
<feature type="region of interest" description="Disordered" evidence="6">
    <location>
        <begin position="1"/>
        <end position="26"/>
    </location>
</feature>
<keyword evidence="4" id="KW-0804">Transcription</keyword>
<feature type="domain" description="OmpR/PhoB-type" evidence="7">
    <location>
        <begin position="24"/>
        <end position="128"/>
    </location>
</feature>
<dbReference type="PANTHER" id="PTHR35807">
    <property type="entry name" value="TRANSCRIPTIONAL REGULATOR REDD-RELATED"/>
    <property type="match status" value="1"/>
</dbReference>
<comment type="similarity">
    <text evidence="1">Belongs to the AfsR/DnrI/RedD regulatory family.</text>
</comment>
<dbReference type="CDD" id="cd15831">
    <property type="entry name" value="BTAD"/>
    <property type="match status" value="1"/>
</dbReference>
<gene>
    <name evidence="8" type="ORF">CNX65_16230</name>
</gene>
<evidence type="ECO:0000256" key="1">
    <source>
        <dbReference type="ARBA" id="ARBA00005820"/>
    </source>
</evidence>
<feature type="DNA-binding region" description="OmpR/PhoB-type" evidence="5">
    <location>
        <begin position="24"/>
        <end position="128"/>
    </location>
</feature>
<dbReference type="GO" id="GO:0006355">
    <property type="term" value="P:regulation of DNA-templated transcription"/>
    <property type="evidence" value="ECO:0007669"/>
    <property type="project" value="InterPro"/>
</dbReference>
<dbReference type="InterPro" id="IPR011990">
    <property type="entry name" value="TPR-like_helical_dom_sf"/>
</dbReference>
<evidence type="ECO:0000256" key="2">
    <source>
        <dbReference type="ARBA" id="ARBA00023015"/>
    </source>
</evidence>
<dbReference type="InterPro" id="IPR036388">
    <property type="entry name" value="WH-like_DNA-bd_sf"/>
</dbReference>
<keyword evidence="3 5" id="KW-0238">DNA-binding</keyword>
<dbReference type="EMBL" id="CP023445">
    <property type="protein sequence ID" value="ATE54641.1"/>
    <property type="molecule type" value="Genomic_DNA"/>
</dbReference>
<evidence type="ECO:0000256" key="4">
    <source>
        <dbReference type="ARBA" id="ARBA00023163"/>
    </source>
</evidence>
<name>A0A290Z6F9_9PSEU</name>
<dbReference type="InterPro" id="IPR041664">
    <property type="entry name" value="AAA_16"/>
</dbReference>
<dbReference type="Pfam" id="PF03704">
    <property type="entry name" value="BTAD"/>
    <property type="match status" value="1"/>
</dbReference>
<dbReference type="SMART" id="SM01043">
    <property type="entry name" value="BTAD"/>
    <property type="match status" value="1"/>
</dbReference>
<dbReference type="InterPro" id="IPR051677">
    <property type="entry name" value="AfsR-DnrI-RedD_regulator"/>
</dbReference>
<protein>
    <submittedName>
        <fullName evidence="8">SARP family transcriptional regulator</fullName>
    </submittedName>
</protein>
<dbReference type="SUPFAM" id="SSF55073">
    <property type="entry name" value="Nucleotide cyclase"/>
    <property type="match status" value="1"/>
</dbReference>
<accession>A0A290Z6F9</accession>
<dbReference type="GO" id="GO:0003677">
    <property type="term" value="F:DNA binding"/>
    <property type="evidence" value="ECO:0007669"/>
    <property type="project" value="UniProtKB-UniRule"/>
</dbReference>
<dbReference type="Gene3D" id="1.10.10.10">
    <property type="entry name" value="Winged helix-like DNA-binding domain superfamily/Winged helix DNA-binding domain"/>
    <property type="match status" value="1"/>
</dbReference>
<feature type="region of interest" description="Disordered" evidence="6">
    <location>
        <begin position="923"/>
        <end position="945"/>
    </location>
</feature>
<evidence type="ECO:0000313" key="9">
    <source>
        <dbReference type="Proteomes" id="UP000218505"/>
    </source>
</evidence>
<dbReference type="InterPro" id="IPR027417">
    <property type="entry name" value="P-loop_NTPase"/>
</dbReference>
<reference evidence="8" key="1">
    <citation type="submission" date="2017-09" db="EMBL/GenBank/DDBJ databases">
        <title>Complete Genome Sequence of ansamitocin-producing Bacterium Actinosynnema pretiosum X47.</title>
        <authorList>
            <person name="Cao G."/>
            <person name="Zong G."/>
            <person name="Zhong C."/>
            <person name="Fu J."/>
        </authorList>
    </citation>
    <scope>NUCLEOTIDE SEQUENCE [LARGE SCALE GENOMIC DNA]</scope>
    <source>
        <strain evidence="8">X47</strain>
    </source>
</reference>
<evidence type="ECO:0000256" key="6">
    <source>
        <dbReference type="SAM" id="MobiDB-lite"/>
    </source>
</evidence>
<dbReference type="FunFam" id="1.25.40.10:FF:000222">
    <property type="entry name" value="SARP family transcriptional regulator"/>
    <property type="match status" value="1"/>
</dbReference>
<evidence type="ECO:0000256" key="5">
    <source>
        <dbReference type="PROSITE-ProRule" id="PRU01091"/>
    </source>
</evidence>
<organism evidence="8 9">
    <name type="scientific">Actinosynnema pretiosum</name>
    <dbReference type="NCBI Taxonomy" id="42197"/>
    <lineage>
        <taxon>Bacteria</taxon>
        <taxon>Bacillati</taxon>
        <taxon>Actinomycetota</taxon>
        <taxon>Actinomycetes</taxon>
        <taxon>Pseudonocardiales</taxon>
        <taxon>Pseudonocardiaceae</taxon>
        <taxon>Actinosynnema</taxon>
    </lineage>
</organism>
<keyword evidence="2" id="KW-0805">Transcription regulation</keyword>
<dbReference type="AlphaFoldDB" id="A0A290Z6F9"/>
<dbReference type="InterPro" id="IPR016032">
    <property type="entry name" value="Sig_transdc_resp-reg_C-effctor"/>
</dbReference>
<dbReference type="KEGG" id="apre:CNX65_16230"/>
<dbReference type="PANTHER" id="PTHR35807:SF1">
    <property type="entry name" value="TRANSCRIPTIONAL REGULATOR REDD"/>
    <property type="match status" value="1"/>
</dbReference>